<dbReference type="AlphaFoldDB" id="A0A4Q5LZS7"/>
<dbReference type="OrthoDB" id="964501at2"/>
<dbReference type="RefSeq" id="WP_130021639.1">
    <property type="nucleotide sequence ID" value="NZ_SEWF01000019.1"/>
</dbReference>
<evidence type="ECO:0000313" key="1">
    <source>
        <dbReference type="EMBL" id="RYU95023.1"/>
    </source>
</evidence>
<comment type="caution">
    <text evidence="1">The sequence shown here is derived from an EMBL/GenBank/DDBJ whole genome shotgun (WGS) entry which is preliminary data.</text>
</comment>
<proteinExistence type="predicted"/>
<dbReference type="Proteomes" id="UP000293162">
    <property type="component" value="Unassembled WGS sequence"/>
</dbReference>
<protein>
    <submittedName>
        <fullName evidence="1">Uncharacterized protein</fullName>
    </submittedName>
</protein>
<evidence type="ECO:0000313" key="2">
    <source>
        <dbReference type="Proteomes" id="UP000293162"/>
    </source>
</evidence>
<gene>
    <name evidence="1" type="ORF">EWM59_14160</name>
</gene>
<organism evidence="1 2">
    <name type="scientific">Emticicia agri</name>
    <dbReference type="NCBI Taxonomy" id="2492393"/>
    <lineage>
        <taxon>Bacteria</taxon>
        <taxon>Pseudomonadati</taxon>
        <taxon>Bacteroidota</taxon>
        <taxon>Cytophagia</taxon>
        <taxon>Cytophagales</taxon>
        <taxon>Leadbetterellaceae</taxon>
        <taxon>Emticicia</taxon>
    </lineage>
</organism>
<dbReference type="EMBL" id="SEWF01000019">
    <property type="protein sequence ID" value="RYU95023.1"/>
    <property type="molecule type" value="Genomic_DNA"/>
</dbReference>
<accession>A0A4Q5LZS7</accession>
<sequence length="70" mass="8124">MKEELSERDYKVLNLLHQIEEVNKMIGLHSQEGGIAIMKQQYEEIRAKYLEELNQILKEVIGNTSYAMAA</sequence>
<reference evidence="1 2" key="1">
    <citation type="submission" date="2019-02" db="EMBL/GenBank/DDBJ databases">
        <title>Bacterial novel species Emticicia sp. 17J42-9 isolated from soil.</title>
        <authorList>
            <person name="Jung H.-Y."/>
        </authorList>
    </citation>
    <scope>NUCLEOTIDE SEQUENCE [LARGE SCALE GENOMIC DNA]</scope>
    <source>
        <strain evidence="1 2">17J42-9</strain>
    </source>
</reference>
<name>A0A4Q5LZS7_9BACT</name>
<keyword evidence="2" id="KW-1185">Reference proteome</keyword>